<organism evidence="2">
    <name type="scientific">Podoviridae sp. ctlpi2</name>
    <dbReference type="NCBI Taxonomy" id="2826574"/>
    <lineage>
        <taxon>Viruses</taxon>
        <taxon>Duplodnaviria</taxon>
        <taxon>Heunggongvirae</taxon>
        <taxon>Uroviricota</taxon>
        <taxon>Caudoviricetes</taxon>
    </lineage>
</organism>
<feature type="compositionally biased region" description="Polar residues" evidence="1">
    <location>
        <begin position="150"/>
        <end position="163"/>
    </location>
</feature>
<dbReference type="EMBL" id="BK014928">
    <property type="protein sequence ID" value="DAD83118.1"/>
    <property type="molecule type" value="Genomic_DNA"/>
</dbReference>
<protein>
    <submittedName>
        <fullName evidence="2">Uncharacterized protein</fullName>
    </submittedName>
</protein>
<feature type="region of interest" description="Disordered" evidence="1">
    <location>
        <begin position="134"/>
        <end position="163"/>
    </location>
</feature>
<reference evidence="2" key="1">
    <citation type="journal article" date="2021" name="Proc. Natl. Acad. Sci. U.S.A.">
        <title>A Catalog of Tens of Thousands of Viruses from Human Metagenomes Reveals Hidden Associations with Chronic Diseases.</title>
        <authorList>
            <person name="Tisza M.J."/>
            <person name="Buck C.B."/>
        </authorList>
    </citation>
    <scope>NUCLEOTIDE SEQUENCE</scope>
    <source>
        <strain evidence="2">Ctlpi2</strain>
    </source>
</reference>
<sequence>MPDIPLPEAVYASDKACGEFILSCNELLAKLSAEEKRLKAAKEAACNVMLDRLAATGQKHFAFDFGTFSQSKSIKLAFPTAENGGKEAAVKWLTLLLEKDIITPAQLLDLQQARLVTEPVLAIEEAAEAYNRTAELNGQPTLPPSPFNRFEQTTLSTPRTRKG</sequence>
<proteinExistence type="predicted"/>
<name>A0A8S5MLK2_9CAUD</name>
<evidence type="ECO:0000313" key="2">
    <source>
        <dbReference type="EMBL" id="DAD83118.1"/>
    </source>
</evidence>
<evidence type="ECO:0000256" key="1">
    <source>
        <dbReference type="SAM" id="MobiDB-lite"/>
    </source>
</evidence>
<accession>A0A8S5MLK2</accession>